<dbReference type="Proteomes" id="UP000190648">
    <property type="component" value="Unassembled WGS sequence"/>
</dbReference>
<name>A0A1V4KWD5_PATFA</name>
<evidence type="ECO:0000313" key="2">
    <source>
        <dbReference type="EMBL" id="OPJ88692.1"/>
    </source>
</evidence>
<accession>A0A1V4KWD5</accession>
<evidence type="ECO:0000313" key="3">
    <source>
        <dbReference type="Proteomes" id="UP000190648"/>
    </source>
</evidence>
<feature type="region of interest" description="Disordered" evidence="1">
    <location>
        <begin position="33"/>
        <end position="52"/>
    </location>
</feature>
<feature type="compositionally biased region" description="Basic residues" evidence="1">
    <location>
        <begin position="35"/>
        <end position="45"/>
    </location>
</feature>
<proteinExistence type="predicted"/>
<gene>
    <name evidence="2" type="ORF">AV530_003180</name>
</gene>
<dbReference type="AlphaFoldDB" id="A0A1V4KWD5"/>
<sequence length="115" mass="12930">MSFHWPMSHPDTEQRAPGSFAVGFISPVVVQRPGSKARKTTKSHSLKSAPVTRQKAKPFTFFGCLNSSSSPRPERLSSQKASLIILFKIIHLFLLSYCTWNQRLCLIVSMRKSPP</sequence>
<evidence type="ECO:0000256" key="1">
    <source>
        <dbReference type="SAM" id="MobiDB-lite"/>
    </source>
</evidence>
<dbReference type="EMBL" id="LSYS01001520">
    <property type="protein sequence ID" value="OPJ88692.1"/>
    <property type="molecule type" value="Genomic_DNA"/>
</dbReference>
<comment type="caution">
    <text evidence="2">The sequence shown here is derived from an EMBL/GenBank/DDBJ whole genome shotgun (WGS) entry which is preliminary data.</text>
</comment>
<reference evidence="2 3" key="1">
    <citation type="submission" date="2016-02" db="EMBL/GenBank/DDBJ databases">
        <title>Band-tailed pigeon sequencing and assembly.</title>
        <authorList>
            <person name="Soares A.E."/>
            <person name="Novak B.J."/>
            <person name="Rice E.S."/>
            <person name="O'Connell B."/>
            <person name="Chang D."/>
            <person name="Weber S."/>
            <person name="Shapiro B."/>
        </authorList>
    </citation>
    <scope>NUCLEOTIDE SEQUENCE [LARGE SCALE GENOMIC DNA]</scope>
    <source>
        <strain evidence="2">BTP2013</strain>
        <tissue evidence="2">Blood</tissue>
    </source>
</reference>
<protein>
    <submittedName>
        <fullName evidence="2">Uncharacterized protein</fullName>
    </submittedName>
</protein>
<keyword evidence="3" id="KW-1185">Reference proteome</keyword>
<organism evidence="2 3">
    <name type="scientific">Patagioenas fasciata monilis</name>
    <dbReference type="NCBI Taxonomy" id="372326"/>
    <lineage>
        <taxon>Eukaryota</taxon>
        <taxon>Metazoa</taxon>
        <taxon>Chordata</taxon>
        <taxon>Craniata</taxon>
        <taxon>Vertebrata</taxon>
        <taxon>Euteleostomi</taxon>
        <taxon>Archelosauria</taxon>
        <taxon>Archosauria</taxon>
        <taxon>Dinosauria</taxon>
        <taxon>Saurischia</taxon>
        <taxon>Theropoda</taxon>
        <taxon>Coelurosauria</taxon>
        <taxon>Aves</taxon>
        <taxon>Neognathae</taxon>
        <taxon>Neoaves</taxon>
        <taxon>Columbimorphae</taxon>
        <taxon>Columbiformes</taxon>
        <taxon>Columbidae</taxon>
        <taxon>Patagioenas</taxon>
    </lineage>
</organism>